<name>A0A0C3NQV5_PISTI</name>
<sequence>MRRLKCLVRIVFPRCIVSPTISGIASVLAAARITCRIPTRWLTTVSTFGSWAEKVRTSDGMTCTPQCEYHRGRSYRGPVLHPSPRCCIATAVHMFPRIDTSIRRIET</sequence>
<keyword evidence="2" id="KW-1185">Reference proteome</keyword>
<dbReference type="AlphaFoldDB" id="A0A0C3NQV5"/>
<accession>A0A0C3NQV5</accession>
<evidence type="ECO:0000313" key="2">
    <source>
        <dbReference type="Proteomes" id="UP000054217"/>
    </source>
</evidence>
<gene>
    <name evidence="1" type="ORF">M404DRAFT_866695</name>
</gene>
<dbReference type="InParanoid" id="A0A0C3NQV5"/>
<reference evidence="1 2" key="1">
    <citation type="submission" date="2014-04" db="EMBL/GenBank/DDBJ databases">
        <authorList>
            <consortium name="DOE Joint Genome Institute"/>
            <person name="Kuo A."/>
            <person name="Kohler A."/>
            <person name="Costa M.D."/>
            <person name="Nagy L.G."/>
            <person name="Floudas D."/>
            <person name="Copeland A."/>
            <person name="Barry K.W."/>
            <person name="Cichocki N."/>
            <person name="Veneault-Fourrey C."/>
            <person name="LaButti K."/>
            <person name="Lindquist E.A."/>
            <person name="Lipzen A."/>
            <person name="Lundell T."/>
            <person name="Morin E."/>
            <person name="Murat C."/>
            <person name="Sun H."/>
            <person name="Tunlid A."/>
            <person name="Henrissat B."/>
            <person name="Grigoriev I.V."/>
            <person name="Hibbett D.S."/>
            <person name="Martin F."/>
            <person name="Nordberg H.P."/>
            <person name="Cantor M.N."/>
            <person name="Hua S.X."/>
        </authorList>
    </citation>
    <scope>NUCLEOTIDE SEQUENCE [LARGE SCALE GENOMIC DNA]</scope>
    <source>
        <strain evidence="1 2">Marx 270</strain>
    </source>
</reference>
<dbReference type="EMBL" id="KN832022">
    <property type="protein sequence ID" value="KIN97885.1"/>
    <property type="molecule type" value="Genomic_DNA"/>
</dbReference>
<protein>
    <submittedName>
        <fullName evidence="1">Uncharacterized protein</fullName>
    </submittedName>
</protein>
<reference evidence="2" key="2">
    <citation type="submission" date="2015-01" db="EMBL/GenBank/DDBJ databases">
        <title>Evolutionary Origins and Diversification of the Mycorrhizal Mutualists.</title>
        <authorList>
            <consortium name="DOE Joint Genome Institute"/>
            <consortium name="Mycorrhizal Genomics Consortium"/>
            <person name="Kohler A."/>
            <person name="Kuo A."/>
            <person name="Nagy L.G."/>
            <person name="Floudas D."/>
            <person name="Copeland A."/>
            <person name="Barry K.W."/>
            <person name="Cichocki N."/>
            <person name="Veneault-Fourrey C."/>
            <person name="LaButti K."/>
            <person name="Lindquist E.A."/>
            <person name="Lipzen A."/>
            <person name="Lundell T."/>
            <person name="Morin E."/>
            <person name="Murat C."/>
            <person name="Riley R."/>
            <person name="Ohm R."/>
            <person name="Sun H."/>
            <person name="Tunlid A."/>
            <person name="Henrissat B."/>
            <person name="Grigoriev I.V."/>
            <person name="Hibbett D.S."/>
            <person name="Martin F."/>
        </authorList>
    </citation>
    <scope>NUCLEOTIDE SEQUENCE [LARGE SCALE GENOMIC DNA]</scope>
    <source>
        <strain evidence="2">Marx 270</strain>
    </source>
</reference>
<dbReference type="HOGENOM" id="CLU_2211069_0_0_1"/>
<dbReference type="Proteomes" id="UP000054217">
    <property type="component" value="Unassembled WGS sequence"/>
</dbReference>
<organism evidence="1 2">
    <name type="scientific">Pisolithus tinctorius Marx 270</name>
    <dbReference type="NCBI Taxonomy" id="870435"/>
    <lineage>
        <taxon>Eukaryota</taxon>
        <taxon>Fungi</taxon>
        <taxon>Dikarya</taxon>
        <taxon>Basidiomycota</taxon>
        <taxon>Agaricomycotina</taxon>
        <taxon>Agaricomycetes</taxon>
        <taxon>Agaricomycetidae</taxon>
        <taxon>Boletales</taxon>
        <taxon>Sclerodermatineae</taxon>
        <taxon>Pisolithaceae</taxon>
        <taxon>Pisolithus</taxon>
    </lineage>
</organism>
<evidence type="ECO:0000313" key="1">
    <source>
        <dbReference type="EMBL" id="KIN97885.1"/>
    </source>
</evidence>
<proteinExistence type="predicted"/>